<evidence type="ECO:0000256" key="3">
    <source>
        <dbReference type="ARBA" id="ARBA00022729"/>
    </source>
</evidence>
<dbReference type="RefSeq" id="XP_040660128.1">
    <property type="nucleotide sequence ID" value="XM_040799245.1"/>
</dbReference>
<dbReference type="InterPro" id="IPR010435">
    <property type="entry name" value="C5a/SBT2-like_Fn3"/>
</dbReference>
<evidence type="ECO:0000256" key="9">
    <source>
        <dbReference type="SAM" id="SignalP"/>
    </source>
</evidence>
<feature type="signal peptide" evidence="9">
    <location>
        <begin position="1"/>
        <end position="21"/>
    </location>
</feature>
<evidence type="ECO:0000256" key="4">
    <source>
        <dbReference type="ARBA" id="ARBA00022801"/>
    </source>
</evidence>
<sequence>MVRPSHLLSLAATAFTALAAGEVVPGAFIFEFVGGYNTTALKKAMGSKGNVRVEFEFDRLNGFSFQFHDIKNAAKMAAKLAAENAALLWHLPVTLHQSADPTTEWARNESKERMRPRKRALSNTTLDTYSPHVMTQIDKLRAKGYTGKGVRIAILDSGIDYTHSALGRCFGPRCLVSFGTDFVGDDYNGKNSPKPDDDPMDNCDGHGTHVAGIIAAKPNKFGFTGVVPDATLGAYRILGCKGHVTSDVVIAAVNQALKDKADIINLSRIVEQGVPIIVAAGNMGRMGLFAPSLPADAKGVISVATIDNAVTPIFLFQAKYTVDGADDVEFGYIPGIPSAWNGASLDVYAASVDTAAVDGGCGKLLSDETPDLTNMVVVLRSAEACNLLTWATNAKAKGARYILTYPASGGMDSILPPQDALPGIVASGTVSKEMAETWIEAVKSGKRVTLTMPSPGRSNIYKTTIPNDATGGALRLSTSWGPTWGMDMKPQIGGPGGNILSTTSMANGGYEIWSGSSMACPIVTGIVALVAQVRHTFDPVLINNLLSSTAKPRLFNDGTRFHDYYAPTAQQGAGLVQAYDAAFATTLLEPSALSFNDTDHFVESLNITISNTGNTSVTYQLSNVPAITMYAFDREANELARFPNEAVRAAAGMRFSQDLITLGPGSSASVQVQPTPPSGLDAKRLAFWSGWIAVNGTGAPSLSIPYQGLTGSLHNTTVLKPRNVWVACSNDTEYVGVKANVTFTLPNSDDMNTSSTAVLPAIVARLTLGSLRLKAHVLPVTSLPEDQPADRWRHQTIGEPFGFPVEYTSRKFLPYRWDGKLESGEYAPEGQYTVVVRALRIFGNANRTADWDVGETLPFHIRYRGNQSAHGGAEQNASYLDDKQAASSRRLRI</sequence>
<accession>A0A151GUI5</accession>
<keyword evidence="13" id="KW-1185">Reference proteome</keyword>
<keyword evidence="5 7" id="KW-0720">Serine protease</keyword>
<feature type="region of interest" description="Disordered" evidence="8">
    <location>
        <begin position="100"/>
        <end position="119"/>
    </location>
</feature>
<dbReference type="InterPro" id="IPR022398">
    <property type="entry name" value="Peptidase_S8_His-AS"/>
</dbReference>
<protein>
    <recommendedName>
        <fullName evidence="14">Subtilisin-like serine protease PR1C</fullName>
    </recommendedName>
</protein>
<organism evidence="12 13">
    <name type="scientific">Drechmeria coniospora</name>
    <name type="common">Nematophagous fungus</name>
    <name type="synonym">Meria coniospora</name>
    <dbReference type="NCBI Taxonomy" id="98403"/>
    <lineage>
        <taxon>Eukaryota</taxon>
        <taxon>Fungi</taxon>
        <taxon>Dikarya</taxon>
        <taxon>Ascomycota</taxon>
        <taxon>Pezizomycotina</taxon>
        <taxon>Sordariomycetes</taxon>
        <taxon>Hypocreomycetidae</taxon>
        <taxon>Hypocreales</taxon>
        <taxon>Ophiocordycipitaceae</taxon>
        <taxon>Drechmeria</taxon>
    </lineage>
</organism>
<dbReference type="GeneID" id="63714557"/>
<gene>
    <name evidence="12" type="ORF">DCS_01914</name>
</gene>
<dbReference type="SUPFAM" id="SSF52743">
    <property type="entry name" value="Subtilisin-like"/>
    <property type="match status" value="1"/>
</dbReference>
<dbReference type="PROSITE" id="PS00137">
    <property type="entry name" value="SUBTILASE_HIS"/>
    <property type="match status" value="1"/>
</dbReference>
<feature type="active site" description="Charge relay system" evidence="6 7">
    <location>
        <position position="517"/>
    </location>
</feature>
<evidence type="ECO:0000259" key="11">
    <source>
        <dbReference type="Pfam" id="PF06280"/>
    </source>
</evidence>
<evidence type="ECO:0000256" key="7">
    <source>
        <dbReference type="PROSITE-ProRule" id="PRU01240"/>
    </source>
</evidence>
<name>A0A151GUI5_DRECN</name>
<keyword evidence="3 9" id="KW-0732">Signal</keyword>
<dbReference type="InterPro" id="IPR050131">
    <property type="entry name" value="Peptidase_S8_subtilisin-like"/>
</dbReference>
<dbReference type="GO" id="GO:0004252">
    <property type="term" value="F:serine-type endopeptidase activity"/>
    <property type="evidence" value="ECO:0007669"/>
    <property type="project" value="UniProtKB-UniRule"/>
</dbReference>
<evidence type="ECO:0000259" key="10">
    <source>
        <dbReference type="Pfam" id="PF00082"/>
    </source>
</evidence>
<dbReference type="Proteomes" id="UP000076580">
    <property type="component" value="Chromosome 01"/>
</dbReference>
<dbReference type="InterPro" id="IPR036852">
    <property type="entry name" value="Peptidase_S8/S53_dom_sf"/>
</dbReference>
<keyword evidence="2 7" id="KW-0645">Protease</keyword>
<dbReference type="PROSITE" id="PS00136">
    <property type="entry name" value="SUBTILASE_ASP"/>
    <property type="match status" value="1"/>
</dbReference>
<dbReference type="Pfam" id="PF00082">
    <property type="entry name" value="Peptidase_S8"/>
    <property type="match status" value="1"/>
</dbReference>
<dbReference type="EMBL" id="LAYC01000001">
    <property type="protein sequence ID" value="KYK60776.1"/>
    <property type="molecule type" value="Genomic_DNA"/>
</dbReference>
<evidence type="ECO:0000313" key="12">
    <source>
        <dbReference type="EMBL" id="KYK60776.1"/>
    </source>
</evidence>
<dbReference type="PROSITE" id="PS51892">
    <property type="entry name" value="SUBTILASE"/>
    <property type="match status" value="1"/>
</dbReference>
<dbReference type="CDD" id="cd07489">
    <property type="entry name" value="Peptidases_S8_5"/>
    <property type="match status" value="1"/>
</dbReference>
<dbReference type="InterPro" id="IPR034187">
    <property type="entry name" value="Peptidases_S8_5"/>
</dbReference>
<evidence type="ECO:0000256" key="6">
    <source>
        <dbReference type="PIRSR" id="PIRSR615500-1"/>
    </source>
</evidence>
<feature type="domain" description="C5a peptidase/Subtilisin-like protease SBT2-like Fn3-like" evidence="11">
    <location>
        <begin position="594"/>
        <end position="706"/>
    </location>
</feature>
<evidence type="ECO:0000256" key="5">
    <source>
        <dbReference type="ARBA" id="ARBA00022825"/>
    </source>
</evidence>
<dbReference type="PANTHER" id="PTHR43806">
    <property type="entry name" value="PEPTIDASE S8"/>
    <property type="match status" value="1"/>
</dbReference>
<dbReference type="Pfam" id="PF06280">
    <property type="entry name" value="fn3_5"/>
    <property type="match status" value="1"/>
</dbReference>
<dbReference type="Gene3D" id="3.40.50.200">
    <property type="entry name" value="Peptidase S8/S53 domain"/>
    <property type="match status" value="2"/>
</dbReference>
<dbReference type="InterPro" id="IPR000209">
    <property type="entry name" value="Peptidase_S8/S53_dom"/>
</dbReference>
<feature type="active site" description="Charge relay system" evidence="6 7">
    <location>
        <position position="156"/>
    </location>
</feature>
<evidence type="ECO:0000256" key="8">
    <source>
        <dbReference type="SAM" id="MobiDB-lite"/>
    </source>
</evidence>
<dbReference type="PANTHER" id="PTHR43806:SF66">
    <property type="entry name" value="SERIN ENDOPEPTIDASE"/>
    <property type="match status" value="1"/>
</dbReference>
<dbReference type="STRING" id="98403.A0A151GUI5"/>
<feature type="domain" description="Peptidase S8/S53" evidence="10">
    <location>
        <begin position="147"/>
        <end position="553"/>
    </location>
</feature>
<dbReference type="GO" id="GO:0016020">
    <property type="term" value="C:membrane"/>
    <property type="evidence" value="ECO:0007669"/>
    <property type="project" value="InterPro"/>
</dbReference>
<feature type="region of interest" description="Disordered" evidence="8">
    <location>
        <begin position="869"/>
        <end position="893"/>
    </location>
</feature>
<evidence type="ECO:0008006" key="14">
    <source>
        <dbReference type="Google" id="ProtNLM"/>
    </source>
</evidence>
<dbReference type="AlphaFoldDB" id="A0A151GUI5"/>
<evidence type="ECO:0000256" key="1">
    <source>
        <dbReference type="ARBA" id="ARBA00011073"/>
    </source>
</evidence>
<dbReference type="GO" id="GO:0006508">
    <property type="term" value="P:proteolysis"/>
    <property type="evidence" value="ECO:0007669"/>
    <property type="project" value="UniProtKB-KW"/>
</dbReference>
<comment type="similarity">
    <text evidence="1 7">Belongs to the peptidase S8 family.</text>
</comment>
<reference evidence="12 13" key="1">
    <citation type="journal article" date="2016" name="Sci. Rep.">
        <title>Insights into Adaptations to a Near-Obligate Nematode Endoparasitic Lifestyle from the Finished Genome of Drechmeria coniospora.</title>
        <authorList>
            <person name="Zhang L."/>
            <person name="Zhou Z."/>
            <person name="Guo Q."/>
            <person name="Fokkens L."/>
            <person name="Miskei M."/>
            <person name="Pocsi I."/>
            <person name="Zhang W."/>
            <person name="Chen M."/>
            <person name="Wang L."/>
            <person name="Sun Y."/>
            <person name="Donzelli B.G."/>
            <person name="Gibson D.M."/>
            <person name="Nelson D.R."/>
            <person name="Luo J.G."/>
            <person name="Rep M."/>
            <person name="Liu H."/>
            <person name="Yang S."/>
            <person name="Wang J."/>
            <person name="Krasnoff S.B."/>
            <person name="Xu Y."/>
            <person name="Molnar I."/>
            <person name="Lin M."/>
        </authorList>
    </citation>
    <scope>NUCLEOTIDE SEQUENCE [LARGE SCALE GENOMIC DNA]</scope>
    <source>
        <strain evidence="12 13">ARSEF 6962</strain>
    </source>
</reference>
<dbReference type="InterPro" id="IPR023827">
    <property type="entry name" value="Peptidase_S8_Asp-AS"/>
</dbReference>
<keyword evidence="4 7" id="KW-0378">Hydrolase</keyword>
<evidence type="ECO:0000256" key="2">
    <source>
        <dbReference type="ARBA" id="ARBA00022670"/>
    </source>
</evidence>
<feature type="active site" description="Charge relay system" evidence="6 7">
    <location>
        <position position="206"/>
    </location>
</feature>
<comment type="caution">
    <text evidence="12">The sequence shown here is derived from an EMBL/GenBank/DDBJ whole genome shotgun (WGS) entry which is preliminary data.</text>
</comment>
<dbReference type="PRINTS" id="PR00723">
    <property type="entry name" value="SUBTILISIN"/>
</dbReference>
<feature type="chain" id="PRO_5007580928" description="Subtilisin-like serine protease PR1C" evidence="9">
    <location>
        <begin position="22"/>
        <end position="893"/>
    </location>
</feature>
<dbReference type="InParanoid" id="A0A151GUI5"/>
<evidence type="ECO:0000313" key="13">
    <source>
        <dbReference type="Proteomes" id="UP000076580"/>
    </source>
</evidence>
<proteinExistence type="inferred from homology"/>
<dbReference type="InterPro" id="IPR015500">
    <property type="entry name" value="Peptidase_S8_subtilisin-rel"/>
</dbReference>